<sequence length="43" mass="4978">MVMSISVKGESMRISWKYTMRYSGVAEEGAAKVWFFHQNMTCV</sequence>
<evidence type="ECO:0000313" key="2">
    <source>
        <dbReference type="Proteomes" id="UP000187280"/>
    </source>
</evidence>
<dbReference type="EMBL" id="FNQS01000002">
    <property type="protein sequence ID" value="SDZ97334.1"/>
    <property type="molecule type" value="Genomic_DNA"/>
</dbReference>
<gene>
    <name evidence="1" type="ORF">SAMN02982996_00609</name>
</gene>
<accession>A0A1H3XF86</accession>
<reference evidence="1 2" key="1">
    <citation type="submission" date="2016-10" db="EMBL/GenBank/DDBJ databases">
        <authorList>
            <person name="de Groot N.N."/>
        </authorList>
    </citation>
    <scope>NUCLEOTIDE SEQUENCE [LARGE SCALE GENOMIC DNA]</scope>
    <source>
        <strain evidence="1 2">ATCC 29281</strain>
    </source>
</reference>
<name>A0A1H3XF86_9GAMM</name>
<dbReference type="AlphaFoldDB" id="A0A1H3XF86"/>
<proteinExistence type="predicted"/>
<protein>
    <submittedName>
        <fullName evidence="1">Uncharacterized protein</fullName>
    </submittedName>
</protein>
<keyword evidence="2" id="KW-1185">Reference proteome</keyword>
<dbReference type="STRING" id="71657.SAMN02982996_00609"/>
<dbReference type="Proteomes" id="UP000187280">
    <property type="component" value="Unassembled WGS sequence"/>
</dbReference>
<evidence type="ECO:0000313" key="1">
    <source>
        <dbReference type="EMBL" id="SDZ97334.1"/>
    </source>
</evidence>
<organism evidence="1 2">
    <name type="scientific">Lonsdalea quercina</name>
    <dbReference type="NCBI Taxonomy" id="71657"/>
    <lineage>
        <taxon>Bacteria</taxon>
        <taxon>Pseudomonadati</taxon>
        <taxon>Pseudomonadota</taxon>
        <taxon>Gammaproteobacteria</taxon>
        <taxon>Enterobacterales</taxon>
        <taxon>Pectobacteriaceae</taxon>
        <taxon>Lonsdalea</taxon>
    </lineage>
</organism>